<evidence type="ECO:0000313" key="1">
    <source>
        <dbReference type="EMBL" id="CAE7817366.1"/>
    </source>
</evidence>
<dbReference type="EMBL" id="CAJNJA010046457">
    <property type="protein sequence ID" value="CAE7817366.1"/>
    <property type="molecule type" value="Genomic_DNA"/>
</dbReference>
<name>A0A812Z8H2_9DINO</name>
<keyword evidence="2" id="KW-1185">Reference proteome</keyword>
<protein>
    <submittedName>
        <fullName evidence="1">Uncharacterized protein</fullName>
    </submittedName>
</protein>
<dbReference type="AlphaFoldDB" id="A0A812Z8H2"/>
<proteinExistence type="predicted"/>
<gene>
    <name evidence="1" type="ORF">SNEC2469_LOCUS24268</name>
</gene>
<evidence type="ECO:0000313" key="2">
    <source>
        <dbReference type="Proteomes" id="UP000601435"/>
    </source>
</evidence>
<organism evidence="1 2">
    <name type="scientific">Symbiodinium necroappetens</name>
    <dbReference type="NCBI Taxonomy" id="1628268"/>
    <lineage>
        <taxon>Eukaryota</taxon>
        <taxon>Sar</taxon>
        <taxon>Alveolata</taxon>
        <taxon>Dinophyceae</taxon>
        <taxon>Suessiales</taxon>
        <taxon>Symbiodiniaceae</taxon>
        <taxon>Symbiodinium</taxon>
    </lineage>
</organism>
<sequence>MRTDKGEFVYEHDAWAEALRRSLPENAEGASSCAEGSDLARGSVPAKSAGVGGLDSASASLAHARKKRGRDDELFSDTDFLARLDLKACMSSLDAATAKYCGGGDCFFLATASVLQIAVRDREIFGTRLSDRTSGRVGLDVVSRRGFAAMLRSVVAEEVRNWPATELLQFLVNCLQREASGRWHDRWSAAAYLEASPFGFLLECNDLMDVTTIASGVDVQYKRLDETDITAEYVPAGVLALSNLRVSIARHLECMGDVHWGEHLDVEVLEERLNIGFCLFGQRAYGLDGNVLYRYPRTVTEPDIWIMLHYIQDQHFQVMFLERNDAPRCYYTDAELPAALREGLRLG</sequence>
<accession>A0A812Z8H2</accession>
<reference evidence="1" key="1">
    <citation type="submission" date="2021-02" db="EMBL/GenBank/DDBJ databases">
        <authorList>
            <person name="Dougan E. K."/>
            <person name="Rhodes N."/>
            <person name="Thang M."/>
            <person name="Chan C."/>
        </authorList>
    </citation>
    <scope>NUCLEOTIDE SEQUENCE</scope>
</reference>
<dbReference type="Proteomes" id="UP000601435">
    <property type="component" value="Unassembled WGS sequence"/>
</dbReference>
<comment type="caution">
    <text evidence="1">The sequence shown here is derived from an EMBL/GenBank/DDBJ whole genome shotgun (WGS) entry which is preliminary data.</text>
</comment>